<gene>
    <name evidence="1" type="ORF">HHL15_00760</name>
</gene>
<name>A0A848FZ08_9RHOO</name>
<dbReference type="GO" id="GO:0004497">
    <property type="term" value="F:monooxygenase activity"/>
    <property type="evidence" value="ECO:0007669"/>
    <property type="project" value="UniProtKB-KW"/>
</dbReference>
<dbReference type="InterPro" id="IPR011008">
    <property type="entry name" value="Dimeric_a/b-barrel"/>
</dbReference>
<keyword evidence="2" id="KW-1185">Reference proteome</keyword>
<sequence>MYSSTFIFASKEFDAEFHRLDAAIAAAARDIPGYLGETSWENPQTGLVANVYYWDSLEALQALVKHPQHLEAKEHQSNWLDGYQVIISEVLRTYGDGGLGGLPPGPAPRDAQP</sequence>
<dbReference type="Gene3D" id="3.30.70.100">
    <property type="match status" value="1"/>
</dbReference>
<evidence type="ECO:0000313" key="1">
    <source>
        <dbReference type="EMBL" id="NML24262.1"/>
    </source>
</evidence>
<protein>
    <submittedName>
        <fullName evidence="1">Antibiotic biosynthesis monooxygenase</fullName>
    </submittedName>
</protein>
<accession>A0A848FZ08</accession>
<dbReference type="Proteomes" id="UP000580043">
    <property type="component" value="Unassembled WGS sequence"/>
</dbReference>
<keyword evidence="1" id="KW-0560">Oxidoreductase</keyword>
<dbReference type="AlphaFoldDB" id="A0A848FZ08"/>
<dbReference type="SUPFAM" id="SSF54909">
    <property type="entry name" value="Dimeric alpha+beta barrel"/>
    <property type="match status" value="1"/>
</dbReference>
<proteinExistence type="predicted"/>
<comment type="caution">
    <text evidence="1">The sequence shown here is derived from an EMBL/GenBank/DDBJ whole genome shotgun (WGS) entry which is preliminary data.</text>
</comment>
<organism evidence="1 2">
    <name type="scientific">Zoogloea dura</name>
    <dbReference type="NCBI Taxonomy" id="2728840"/>
    <lineage>
        <taxon>Bacteria</taxon>
        <taxon>Pseudomonadati</taxon>
        <taxon>Pseudomonadota</taxon>
        <taxon>Betaproteobacteria</taxon>
        <taxon>Rhodocyclales</taxon>
        <taxon>Zoogloeaceae</taxon>
        <taxon>Zoogloea</taxon>
    </lineage>
</organism>
<dbReference type="EMBL" id="JABBGA010000001">
    <property type="protein sequence ID" value="NML24262.1"/>
    <property type="molecule type" value="Genomic_DNA"/>
</dbReference>
<dbReference type="RefSeq" id="WP_169143906.1">
    <property type="nucleotide sequence ID" value="NZ_JABBGA010000001.1"/>
</dbReference>
<reference evidence="1 2" key="1">
    <citation type="submission" date="2020-04" db="EMBL/GenBank/DDBJ databases">
        <title>Zoogloea sp. G-4-1-14 isolated from soil.</title>
        <authorList>
            <person name="Dahal R.H."/>
        </authorList>
    </citation>
    <scope>NUCLEOTIDE SEQUENCE [LARGE SCALE GENOMIC DNA]</scope>
    <source>
        <strain evidence="1 2">G-4-1-14</strain>
    </source>
</reference>
<evidence type="ECO:0000313" key="2">
    <source>
        <dbReference type="Proteomes" id="UP000580043"/>
    </source>
</evidence>
<keyword evidence="1" id="KW-0503">Monooxygenase</keyword>